<reference evidence="2 3" key="1">
    <citation type="journal article" date="2021" name="BMC Biol.">
        <title>Horizontally acquired antibacterial genes associated with adaptive radiation of ladybird beetles.</title>
        <authorList>
            <person name="Li H.S."/>
            <person name="Tang X.F."/>
            <person name="Huang Y.H."/>
            <person name="Xu Z.Y."/>
            <person name="Chen M.L."/>
            <person name="Du X.Y."/>
            <person name="Qiu B.Y."/>
            <person name="Chen P.T."/>
            <person name="Zhang W."/>
            <person name="Slipinski A."/>
            <person name="Escalona H.E."/>
            <person name="Waterhouse R.M."/>
            <person name="Zwick A."/>
            <person name="Pang H."/>
        </authorList>
    </citation>
    <scope>NUCLEOTIDE SEQUENCE [LARGE SCALE GENOMIC DNA]</scope>
    <source>
        <strain evidence="2">SYSU2018</strain>
    </source>
</reference>
<evidence type="ECO:0000256" key="1">
    <source>
        <dbReference type="SAM" id="MobiDB-lite"/>
    </source>
</evidence>
<protein>
    <submittedName>
        <fullName evidence="2">Uncharacterized protein</fullName>
    </submittedName>
</protein>
<sequence>MGVHCVKEIFQRSLEGDIRYTYFLRDGDTKEFVEVQKSICMVLTQNYGNAIRRNEDDFEGIERDVRATYFHSGSSNRGPKPQLCLTGPVLEKNALRAVKRRNEEILQKYETDMVEFCRRKRTLQKGKLLEDDIAKEDDSPGSNPAYGAEI</sequence>
<proteinExistence type="predicted"/>
<dbReference type="AlphaFoldDB" id="A0ABD2MV77"/>
<feature type="compositionally biased region" description="Basic and acidic residues" evidence="1">
    <location>
        <begin position="128"/>
        <end position="138"/>
    </location>
</feature>
<dbReference type="EMBL" id="JABFTP020000021">
    <property type="protein sequence ID" value="KAL3270175.1"/>
    <property type="molecule type" value="Genomic_DNA"/>
</dbReference>
<feature type="region of interest" description="Disordered" evidence="1">
    <location>
        <begin position="128"/>
        <end position="150"/>
    </location>
</feature>
<comment type="caution">
    <text evidence="2">The sequence shown here is derived from an EMBL/GenBank/DDBJ whole genome shotgun (WGS) entry which is preliminary data.</text>
</comment>
<keyword evidence="3" id="KW-1185">Reference proteome</keyword>
<accession>A0ABD2MV77</accession>
<dbReference type="Proteomes" id="UP001516400">
    <property type="component" value="Unassembled WGS sequence"/>
</dbReference>
<evidence type="ECO:0000313" key="2">
    <source>
        <dbReference type="EMBL" id="KAL3270175.1"/>
    </source>
</evidence>
<organism evidence="2 3">
    <name type="scientific">Cryptolaemus montrouzieri</name>
    <dbReference type="NCBI Taxonomy" id="559131"/>
    <lineage>
        <taxon>Eukaryota</taxon>
        <taxon>Metazoa</taxon>
        <taxon>Ecdysozoa</taxon>
        <taxon>Arthropoda</taxon>
        <taxon>Hexapoda</taxon>
        <taxon>Insecta</taxon>
        <taxon>Pterygota</taxon>
        <taxon>Neoptera</taxon>
        <taxon>Endopterygota</taxon>
        <taxon>Coleoptera</taxon>
        <taxon>Polyphaga</taxon>
        <taxon>Cucujiformia</taxon>
        <taxon>Coccinelloidea</taxon>
        <taxon>Coccinellidae</taxon>
        <taxon>Scymninae</taxon>
        <taxon>Scymnini</taxon>
        <taxon>Cryptolaemus</taxon>
    </lineage>
</organism>
<evidence type="ECO:0000313" key="3">
    <source>
        <dbReference type="Proteomes" id="UP001516400"/>
    </source>
</evidence>
<name>A0ABD2MV77_9CUCU</name>
<gene>
    <name evidence="2" type="ORF">HHI36_009232</name>
</gene>